<organism evidence="2 3">
    <name type="scientific">Sinimarinibacterium flocculans</name>
    <dbReference type="NCBI Taxonomy" id="985250"/>
    <lineage>
        <taxon>Bacteria</taxon>
        <taxon>Pseudomonadati</taxon>
        <taxon>Pseudomonadota</taxon>
        <taxon>Gammaproteobacteria</taxon>
        <taxon>Nevskiales</taxon>
        <taxon>Nevskiaceae</taxon>
        <taxon>Sinimarinibacterium</taxon>
    </lineage>
</organism>
<dbReference type="GO" id="GO:0016787">
    <property type="term" value="F:hydrolase activity"/>
    <property type="evidence" value="ECO:0007669"/>
    <property type="project" value="UniProtKB-KW"/>
</dbReference>
<sequence>MSTDSNALRFPYDEAPVPGAVQTIADGVLWLRMPLPFSLDHINVWALRDEEGWTLVDTGMQSRATAKAWDEAFAGPLGGLPVTRVICTHMHPDHIGMAGWLTRRFSCRLWITRLEYIICRMLVADTGREAPADALAFYRAAGWDQRAIEHYKARFGDFGRGIYALPDSYRRVQHGEVLTIGGRQWRAVVGMGHSPEHLCLHCPELGLMISGDQVLPGISSNVSVFPTEPEADPLGDWLSSLAAVKASIPDDVLVLPAHNLPFRGLHARLDALIGGHEQSLEKLRAALDEPRRAIDVFEALYRRPIDGELLGLATGEALAHLNYLWARGQIVRERAADGVDRYRTVQ</sequence>
<dbReference type="Gene3D" id="3.60.15.10">
    <property type="entry name" value="Ribonuclease Z/Hydroxyacylglutathione hydrolase-like"/>
    <property type="match status" value="1"/>
</dbReference>
<dbReference type="PANTHER" id="PTHR23131">
    <property type="entry name" value="ENDORIBONUCLEASE LACTB2"/>
    <property type="match status" value="1"/>
</dbReference>
<dbReference type="AlphaFoldDB" id="A0A318E9I8"/>
<dbReference type="Pfam" id="PF00753">
    <property type="entry name" value="Lactamase_B"/>
    <property type="match status" value="1"/>
</dbReference>
<proteinExistence type="predicted"/>
<dbReference type="SMART" id="SM00849">
    <property type="entry name" value="Lactamase_B"/>
    <property type="match status" value="1"/>
</dbReference>
<accession>A0A318E9I8</accession>
<dbReference type="InterPro" id="IPR050662">
    <property type="entry name" value="Sec-metab_biosynth-thioest"/>
</dbReference>
<keyword evidence="2" id="KW-0378">Hydrolase</keyword>
<dbReference type="PANTHER" id="PTHR23131:SF4">
    <property type="entry name" value="METALLO-BETA-LACTAMASE SUPERFAMILY POTEIN"/>
    <property type="match status" value="1"/>
</dbReference>
<dbReference type="InterPro" id="IPR036866">
    <property type="entry name" value="RibonucZ/Hydroxyglut_hydro"/>
</dbReference>
<reference evidence="2 3" key="1">
    <citation type="submission" date="2018-04" db="EMBL/GenBank/DDBJ databases">
        <title>Genomic Encyclopedia of Type Strains, Phase IV (KMG-IV): sequencing the most valuable type-strain genomes for metagenomic binning, comparative biology and taxonomic classification.</title>
        <authorList>
            <person name="Goeker M."/>
        </authorList>
    </citation>
    <scope>NUCLEOTIDE SEQUENCE [LARGE SCALE GENOMIC DNA]</scope>
    <source>
        <strain evidence="2 3">DSM 104150</strain>
    </source>
</reference>
<dbReference type="InterPro" id="IPR048933">
    <property type="entry name" value="B_lactamase-like_C"/>
</dbReference>
<dbReference type="InterPro" id="IPR001279">
    <property type="entry name" value="Metallo-B-lactamas"/>
</dbReference>
<protein>
    <submittedName>
        <fullName evidence="2">Glyoxylase-like metal-dependent hydrolase (Beta-lactamase superfamily II)</fullName>
    </submittedName>
</protein>
<comment type="caution">
    <text evidence="2">The sequence shown here is derived from an EMBL/GenBank/DDBJ whole genome shotgun (WGS) entry which is preliminary data.</text>
</comment>
<dbReference type="InterPro" id="IPR036388">
    <property type="entry name" value="WH-like_DNA-bd_sf"/>
</dbReference>
<dbReference type="SUPFAM" id="SSF56281">
    <property type="entry name" value="Metallo-hydrolase/oxidoreductase"/>
    <property type="match status" value="1"/>
</dbReference>
<dbReference type="RefSeq" id="WP_170124138.1">
    <property type="nucleotide sequence ID" value="NZ_CAWNXA010000016.1"/>
</dbReference>
<evidence type="ECO:0000313" key="2">
    <source>
        <dbReference type="EMBL" id="PXV63622.1"/>
    </source>
</evidence>
<name>A0A318E9I8_9GAMM</name>
<evidence type="ECO:0000313" key="3">
    <source>
        <dbReference type="Proteomes" id="UP000248330"/>
    </source>
</evidence>
<dbReference type="EMBL" id="QICN01000016">
    <property type="protein sequence ID" value="PXV63622.1"/>
    <property type="molecule type" value="Genomic_DNA"/>
</dbReference>
<feature type="domain" description="Metallo-beta-lactamase" evidence="1">
    <location>
        <begin position="41"/>
        <end position="258"/>
    </location>
</feature>
<gene>
    <name evidence="2" type="ORF">C8D93_11618</name>
</gene>
<keyword evidence="3" id="KW-1185">Reference proteome</keyword>
<dbReference type="Gene3D" id="1.10.10.10">
    <property type="entry name" value="Winged helix-like DNA-binding domain superfamily/Winged helix DNA-binding domain"/>
    <property type="match status" value="1"/>
</dbReference>
<dbReference type="Pfam" id="PF21221">
    <property type="entry name" value="B_lactamase-like_C"/>
    <property type="match status" value="1"/>
</dbReference>
<dbReference type="Proteomes" id="UP000248330">
    <property type="component" value="Unassembled WGS sequence"/>
</dbReference>
<evidence type="ECO:0000259" key="1">
    <source>
        <dbReference type="SMART" id="SM00849"/>
    </source>
</evidence>